<dbReference type="AlphaFoldDB" id="A0AA42BNI3"/>
<dbReference type="GO" id="GO:0010181">
    <property type="term" value="F:FMN binding"/>
    <property type="evidence" value="ECO:0007669"/>
    <property type="project" value="InterPro"/>
</dbReference>
<dbReference type="SUPFAM" id="SSF51395">
    <property type="entry name" value="FMN-linked oxidoreductases"/>
    <property type="match status" value="1"/>
</dbReference>
<protein>
    <submittedName>
        <fullName evidence="4">NADH:flavin oxidoreductase/NADH oxidase family protein</fullName>
    </submittedName>
</protein>
<dbReference type="PANTHER" id="PTHR43656:SF2">
    <property type="entry name" value="BINDING OXIDOREDUCTASE, PUTATIVE (AFU_ORTHOLOGUE AFUA_2G08260)-RELATED"/>
    <property type="match status" value="1"/>
</dbReference>
<evidence type="ECO:0000313" key="5">
    <source>
        <dbReference type="Proteomes" id="UP001156102"/>
    </source>
</evidence>
<evidence type="ECO:0000256" key="2">
    <source>
        <dbReference type="ARBA" id="ARBA00023002"/>
    </source>
</evidence>
<keyword evidence="5" id="KW-1185">Reference proteome</keyword>
<feature type="domain" description="NADH:flavin oxidoreductase/NADH oxidase N-terminal" evidence="3">
    <location>
        <begin position="19"/>
        <end position="342"/>
    </location>
</feature>
<reference evidence="4" key="1">
    <citation type="submission" date="2022-07" db="EMBL/GenBank/DDBJ databases">
        <authorList>
            <person name="Li W.-J."/>
            <person name="Deng Q.-Q."/>
        </authorList>
    </citation>
    <scope>NUCLEOTIDE SEQUENCE</scope>
    <source>
        <strain evidence="4">SYSU M60031</strain>
    </source>
</reference>
<comment type="caution">
    <text evidence="4">The sequence shown here is derived from an EMBL/GenBank/DDBJ whole genome shotgun (WGS) entry which is preliminary data.</text>
</comment>
<dbReference type="GO" id="GO:0016491">
    <property type="term" value="F:oxidoreductase activity"/>
    <property type="evidence" value="ECO:0007669"/>
    <property type="project" value="UniProtKB-KW"/>
</dbReference>
<keyword evidence="2" id="KW-0560">Oxidoreductase</keyword>
<evidence type="ECO:0000256" key="1">
    <source>
        <dbReference type="ARBA" id="ARBA00022630"/>
    </source>
</evidence>
<accession>A0AA42BNI3</accession>
<organism evidence="4 5">
    <name type="scientific">Ectobacillus ponti</name>
    <dbReference type="NCBI Taxonomy" id="2961894"/>
    <lineage>
        <taxon>Bacteria</taxon>
        <taxon>Bacillati</taxon>
        <taxon>Bacillota</taxon>
        <taxon>Bacilli</taxon>
        <taxon>Bacillales</taxon>
        <taxon>Bacillaceae</taxon>
        <taxon>Ectobacillus</taxon>
    </lineage>
</organism>
<proteinExistence type="predicted"/>
<dbReference type="PANTHER" id="PTHR43656">
    <property type="entry name" value="BINDING OXIDOREDUCTASE, PUTATIVE (AFU_ORTHOLOGUE AFUA_2G08260)-RELATED"/>
    <property type="match status" value="1"/>
</dbReference>
<dbReference type="Pfam" id="PF00724">
    <property type="entry name" value="Oxidored_FMN"/>
    <property type="match status" value="1"/>
</dbReference>
<dbReference type="Proteomes" id="UP001156102">
    <property type="component" value="Unassembled WGS sequence"/>
</dbReference>
<keyword evidence="1" id="KW-0285">Flavoprotein</keyword>
<name>A0AA42BNI3_9BACI</name>
<dbReference type="InterPro" id="IPR013785">
    <property type="entry name" value="Aldolase_TIM"/>
</dbReference>
<dbReference type="InterPro" id="IPR001155">
    <property type="entry name" value="OxRdtase_FMN_N"/>
</dbReference>
<sequence length="411" mass="45015">MEFADALSQSLALPCGAVVKNRFFKSAMSEGLSTVDHRPTSLLHRLYEEWAEGGSGIVVTGNVMIDAKAIGEPRNVVLEHEQNLDLFRAWAAAGTKNGTHLWMQLNHPGKQAFQALVQETVAPSALPMSGSMAKFFGTPRALTEPEIQDLIERFGNAAAIAKRAGFTGVQIHAAHGYLVSQFLSPLHNQRGDKWGGSLENRMRFLLEIYYNIRYKTGKDFPIGVKLNSADFQRGGFTEEESMQVVLALADAGIDLIEISGGTYESPSMTGKNVRESTRQREAYFLTYAEQVRQLVDVPLVVTGGFRSAAGMGRAVQKGATDMVGLARPLAVEPDLPNKILAGDEESRELPPVLTGVKALDDAAMLELIWYEQQLARIGKGKQPDPKRGAWASLLQTIAEQGFNVFQKRRGK</sequence>
<evidence type="ECO:0000259" key="3">
    <source>
        <dbReference type="Pfam" id="PF00724"/>
    </source>
</evidence>
<evidence type="ECO:0000313" key="4">
    <source>
        <dbReference type="EMBL" id="MCP8968020.1"/>
    </source>
</evidence>
<dbReference type="EMBL" id="JANCLT010000002">
    <property type="protein sequence ID" value="MCP8968020.1"/>
    <property type="molecule type" value="Genomic_DNA"/>
</dbReference>
<dbReference type="InterPro" id="IPR051799">
    <property type="entry name" value="NADH_flavin_oxidoreductase"/>
</dbReference>
<dbReference type="Gene3D" id="3.20.20.70">
    <property type="entry name" value="Aldolase class I"/>
    <property type="match status" value="1"/>
</dbReference>
<gene>
    <name evidence="4" type="ORF">NK662_05635</name>
</gene>
<dbReference type="RefSeq" id="WP_254757922.1">
    <property type="nucleotide sequence ID" value="NZ_JANCLT010000002.1"/>
</dbReference>
<dbReference type="CDD" id="cd04733">
    <property type="entry name" value="OYE_like_2_FMN"/>
    <property type="match status" value="1"/>
</dbReference>